<keyword evidence="6" id="KW-1185">Reference proteome</keyword>
<gene>
    <name evidence="1" type="ORF">LITE_LOCUS1904</name>
    <name evidence="2" type="ORF">LITE_LOCUS1906</name>
    <name evidence="3" type="ORF">LITE_LOCUS1908</name>
    <name evidence="4" type="ORF">LITE_LOCUS1911</name>
    <name evidence="5" type="ORF">LITE_LOCUS1915</name>
</gene>
<sequence>MKLENRGFPFSVTLLILGNRRATISGETECQFPMNTWRRDQLSAAYQSGNQQCLHNPGNPVHPNELC</sequence>
<evidence type="ECO:0000313" key="2">
    <source>
        <dbReference type="EMBL" id="CAI0378586.1"/>
    </source>
</evidence>
<dbReference type="EMBL" id="CAMGYJ010000002">
    <property type="protein sequence ID" value="CAI0378584.1"/>
    <property type="molecule type" value="Genomic_DNA"/>
</dbReference>
<comment type="caution">
    <text evidence="2">The sequence shown here is derived from an EMBL/GenBank/DDBJ whole genome shotgun (WGS) entry which is preliminary data.</text>
</comment>
<evidence type="ECO:0000313" key="6">
    <source>
        <dbReference type="Proteomes" id="UP001154282"/>
    </source>
</evidence>
<dbReference type="AlphaFoldDB" id="A0AAV0GZZ0"/>
<dbReference type="EMBL" id="CAMGYJ010000002">
    <property type="protein sequence ID" value="CAI0378588.1"/>
    <property type="molecule type" value="Genomic_DNA"/>
</dbReference>
<evidence type="ECO:0000313" key="1">
    <source>
        <dbReference type="EMBL" id="CAI0378584.1"/>
    </source>
</evidence>
<evidence type="ECO:0008006" key="7">
    <source>
        <dbReference type="Google" id="ProtNLM"/>
    </source>
</evidence>
<evidence type="ECO:0000313" key="5">
    <source>
        <dbReference type="EMBL" id="CAI0378595.1"/>
    </source>
</evidence>
<accession>A0AAV0GZZ0</accession>
<protein>
    <recommendedName>
        <fullName evidence="7">Secreted protein</fullName>
    </recommendedName>
</protein>
<evidence type="ECO:0000313" key="4">
    <source>
        <dbReference type="EMBL" id="CAI0378591.1"/>
    </source>
</evidence>
<evidence type="ECO:0000313" key="3">
    <source>
        <dbReference type="EMBL" id="CAI0378588.1"/>
    </source>
</evidence>
<name>A0AAV0GZZ0_9ROSI</name>
<reference evidence="2" key="1">
    <citation type="submission" date="2022-08" db="EMBL/GenBank/DDBJ databases">
        <authorList>
            <person name="Gutierrez-Valencia J."/>
        </authorList>
    </citation>
    <scope>NUCLEOTIDE SEQUENCE</scope>
</reference>
<organism evidence="2 6">
    <name type="scientific">Linum tenue</name>
    <dbReference type="NCBI Taxonomy" id="586396"/>
    <lineage>
        <taxon>Eukaryota</taxon>
        <taxon>Viridiplantae</taxon>
        <taxon>Streptophyta</taxon>
        <taxon>Embryophyta</taxon>
        <taxon>Tracheophyta</taxon>
        <taxon>Spermatophyta</taxon>
        <taxon>Magnoliopsida</taxon>
        <taxon>eudicotyledons</taxon>
        <taxon>Gunneridae</taxon>
        <taxon>Pentapetalae</taxon>
        <taxon>rosids</taxon>
        <taxon>fabids</taxon>
        <taxon>Malpighiales</taxon>
        <taxon>Linaceae</taxon>
        <taxon>Linum</taxon>
    </lineage>
</organism>
<proteinExistence type="predicted"/>
<dbReference type="EMBL" id="CAMGYJ010000002">
    <property type="protein sequence ID" value="CAI0378586.1"/>
    <property type="molecule type" value="Genomic_DNA"/>
</dbReference>
<dbReference type="EMBL" id="CAMGYJ010000002">
    <property type="protein sequence ID" value="CAI0378595.1"/>
    <property type="molecule type" value="Genomic_DNA"/>
</dbReference>
<dbReference type="EMBL" id="CAMGYJ010000002">
    <property type="protein sequence ID" value="CAI0378591.1"/>
    <property type="molecule type" value="Genomic_DNA"/>
</dbReference>
<dbReference type="Proteomes" id="UP001154282">
    <property type="component" value="Unassembled WGS sequence"/>
</dbReference>